<keyword evidence="4" id="KW-1185">Reference proteome</keyword>
<evidence type="ECO:0000313" key="4">
    <source>
        <dbReference type="Proteomes" id="UP001501391"/>
    </source>
</evidence>
<evidence type="ECO:0000256" key="1">
    <source>
        <dbReference type="ARBA" id="ARBA00007169"/>
    </source>
</evidence>
<dbReference type="SUPFAM" id="SSF53474">
    <property type="entry name" value="alpha/beta-Hydrolases"/>
    <property type="match status" value="1"/>
</dbReference>
<comment type="caution">
    <text evidence="3">The sequence shown here is derived from an EMBL/GenBank/DDBJ whole genome shotgun (WGS) entry which is preliminary data.</text>
</comment>
<dbReference type="RefSeq" id="WP_346164027.1">
    <property type="nucleotide sequence ID" value="NZ_BAAAOQ010000025.1"/>
</dbReference>
<dbReference type="Proteomes" id="UP001501391">
    <property type="component" value="Unassembled WGS sequence"/>
</dbReference>
<dbReference type="EMBL" id="BAAAOQ010000025">
    <property type="protein sequence ID" value="GAA2202870.1"/>
    <property type="molecule type" value="Genomic_DNA"/>
</dbReference>
<organism evidence="3 4">
    <name type="scientific">Streptomyces bangladeshensis</name>
    <dbReference type="NCBI Taxonomy" id="295352"/>
    <lineage>
        <taxon>Bacteria</taxon>
        <taxon>Bacillati</taxon>
        <taxon>Actinomycetota</taxon>
        <taxon>Actinomycetes</taxon>
        <taxon>Kitasatosporales</taxon>
        <taxon>Streptomycetaceae</taxon>
        <taxon>Streptomyces</taxon>
    </lineage>
</organism>
<dbReference type="PROSITE" id="PS51257">
    <property type="entry name" value="PROKAR_LIPOPROTEIN"/>
    <property type="match status" value="1"/>
</dbReference>
<name>A0ABP5NTN6_9ACTN</name>
<dbReference type="InterPro" id="IPR001031">
    <property type="entry name" value="Thioesterase"/>
</dbReference>
<dbReference type="PANTHER" id="PTHR11487">
    <property type="entry name" value="THIOESTERASE"/>
    <property type="match status" value="1"/>
</dbReference>
<evidence type="ECO:0000259" key="2">
    <source>
        <dbReference type="Pfam" id="PF00975"/>
    </source>
</evidence>
<dbReference type="GO" id="GO:0016787">
    <property type="term" value="F:hydrolase activity"/>
    <property type="evidence" value="ECO:0007669"/>
    <property type="project" value="UniProtKB-KW"/>
</dbReference>
<dbReference type="Pfam" id="PF00975">
    <property type="entry name" value="Thioesterase"/>
    <property type="match status" value="1"/>
</dbReference>
<reference evidence="4" key="1">
    <citation type="journal article" date="2019" name="Int. J. Syst. Evol. Microbiol.">
        <title>The Global Catalogue of Microorganisms (GCM) 10K type strain sequencing project: providing services to taxonomists for standard genome sequencing and annotation.</title>
        <authorList>
            <consortium name="The Broad Institute Genomics Platform"/>
            <consortium name="The Broad Institute Genome Sequencing Center for Infectious Disease"/>
            <person name="Wu L."/>
            <person name="Ma J."/>
        </authorList>
    </citation>
    <scope>NUCLEOTIDE SEQUENCE [LARGE SCALE GENOMIC DNA]</scope>
    <source>
        <strain evidence="4">JCM 14924</strain>
    </source>
</reference>
<evidence type="ECO:0000313" key="3">
    <source>
        <dbReference type="EMBL" id="GAA2202870.1"/>
    </source>
</evidence>
<accession>A0ABP5NTN6</accession>
<dbReference type="InterPro" id="IPR029058">
    <property type="entry name" value="AB_hydrolase_fold"/>
</dbReference>
<comment type="similarity">
    <text evidence="1">Belongs to the thioesterase family.</text>
</comment>
<feature type="domain" description="Thioesterase" evidence="2">
    <location>
        <begin position="18"/>
        <end position="239"/>
    </location>
</feature>
<keyword evidence="3" id="KW-0378">Hydrolase</keyword>
<dbReference type="PANTHER" id="PTHR11487:SF0">
    <property type="entry name" value="S-ACYL FATTY ACID SYNTHASE THIOESTERASE, MEDIUM CHAIN"/>
    <property type="match status" value="1"/>
</dbReference>
<dbReference type="InterPro" id="IPR012223">
    <property type="entry name" value="TEII"/>
</dbReference>
<protein>
    <submittedName>
        <fullName evidence="3">Alpha/beta fold hydrolase</fullName>
    </submittedName>
</protein>
<gene>
    <name evidence="3" type="ORF">GCM10009787_63600</name>
</gene>
<proteinExistence type="inferred from homology"/>
<dbReference type="Gene3D" id="3.40.50.1820">
    <property type="entry name" value="alpha/beta hydrolase"/>
    <property type="match status" value="1"/>
</dbReference>
<sequence>MAASWLRPWHPAPRQAPALLCLAPAGAGCGQYRPWQDLLGDDVSVIGVALPGRESRWSDPMPGTLDEAVRHIAAEADALLAPGQPWTVFGESFGGLLGFEVVRRLAADHGRLPEALVVAACRAPHRWVGAGNGLLAADDELEKLLAARDLDPELLDAETRELMLETLRADVELSLTYRHPGRVVLPVPVEAWGGRDDTTVTAAHLAEWADYADDFRRREFPGGHYFCAERTDDITALLRLLAEEGDRHAR</sequence>